<feature type="signal peptide" evidence="1">
    <location>
        <begin position="1"/>
        <end position="22"/>
    </location>
</feature>
<dbReference type="Pfam" id="PF13449">
    <property type="entry name" value="Phytase-like"/>
    <property type="match status" value="1"/>
</dbReference>
<dbReference type="SUPFAM" id="SSF75011">
    <property type="entry name" value="3-carboxy-cis,cis-mucoante lactonizing enzyme"/>
    <property type="match status" value="1"/>
</dbReference>
<keyword evidence="4" id="KW-1185">Reference proteome</keyword>
<proteinExistence type="predicted"/>
<keyword evidence="1" id="KW-0732">Signal</keyword>
<evidence type="ECO:0000313" key="4">
    <source>
        <dbReference type="Proteomes" id="UP001065265"/>
    </source>
</evidence>
<reference evidence="3" key="1">
    <citation type="submission" date="2022-02" db="EMBL/GenBank/DDBJ databases">
        <title>Qipengyuania spongiae sp. nov., isolated from marine sponge.</title>
        <authorList>
            <person name="Li Z."/>
            <person name="Zhang M."/>
        </authorList>
    </citation>
    <scope>NUCLEOTIDE SEQUENCE</scope>
    <source>
        <strain evidence="3">PHS-Z21</strain>
    </source>
</reference>
<gene>
    <name evidence="3" type="ORF">L1F33_02705</name>
</gene>
<evidence type="ECO:0000313" key="3">
    <source>
        <dbReference type="EMBL" id="UVI39889.1"/>
    </source>
</evidence>
<feature type="chain" id="PRO_5045307056" evidence="1">
    <location>
        <begin position="23"/>
        <end position="319"/>
    </location>
</feature>
<dbReference type="Proteomes" id="UP001065265">
    <property type="component" value="Chromosome"/>
</dbReference>
<name>A0ABY5T4L4_9SPHN</name>
<protein>
    <submittedName>
        <fullName evidence="3">Esterase-like activity of phytase family protein</fullName>
    </submittedName>
</protein>
<accession>A0ABY5T4L4</accession>
<evidence type="ECO:0000259" key="2">
    <source>
        <dbReference type="Pfam" id="PF13449"/>
    </source>
</evidence>
<evidence type="ECO:0000256" key="1">
    <source>
        <dbReference type="SAM" id="SignalP"/>
    </source>
</evidence>
<dbReference type="RefSeq" id="WP_265559666.1">
    <property type="nucleotide sequence ID" value="NZ_CP092471.1"/>
</dbReference>
<sequence>MLRRRLAAATLVLALAPGLWLRTPVPTGDDLPPITLSPLAIGPAASGPFRLLRGWELTSDDPSAGGYSALLWRGGDRLLAASDTGRMIELEGPDFTGAEQRPIFTRGAYDKVSGDIEALAGEPGGGRVWAAAEGRNAITRASSALVGEVEARPPAMAGWRYNSGPESLARLPDGRFVVVAESARGGTHMGVLFAGDPVADPGLDADGAIFGLAVPDGFRPVDAVPHPDGTLLVLLRKVVWKLPPGFATTIARYRIADLAPGRVWRPVDSFALPDGAPTDNYEGIALRPESSGTATVWLISDDNRSGFQRSLLLEFAYDP</sequence>
<feature type="domain" description="Phytase-like" evidence="2">
    <location>
        <begin position="64"/>
        <end position="303"/>
    </location>
</feature>
<dbReference type="EMBL" id="CP092471">
    <property type="protein sequence ID" value="UVI39889.1"/>
    <property type="molecule type" value="Genomic_DNA"/>
</dbReference>
<organism evidence="3 4">
    <name type="scientific">Qipengyuania spongiae</name>
    <dbReference type="NCBI Taxonomy" id="2909673"/>
    <lineage>
        <taxon>Bacteria</taxon>
        <taxon>Pseudomonadati</taxon>
        <taxon>Pseudomonadota</taxon>
        <taxon>Alphaproteobacteria</taxon>
        <taxon>Sphingomonadales</taxon>
        <taxon>Erythrobacteraceae</taxon>
        <taxon>Qipengyuania</taxon>
    </lineage>
</organism>
<dbReference type="InterPro" id="IPR027372">
    <property type="entry name" value="Phytase-like_dom"/>
</dbReference>